<reference evidence="1 2" key="1">
    <citation type="submission" date="2019-04" db="EMBL/GenBank/DDBJ databases">
        <title>Nine Novel Phages from a Plateau Lake in Southwest China Provide Insights into Aeromonas Phage Diversity.</title>
        <authorList>
            <person name="Xiao W."/>
            <person name="Bai M."/>
            <person name="Wang Y."/>
            <person name="Cui X."/>
        </authorList>
    </citation>
    <scope>NUCLEOTIDE SEQUENCE [LARGE SCALE GENOMIC DNA]</scope>
</reference>
<evidence type="ECO:0000313" key="1">
    <source>
        <dbReference type="EMBL" id="QEG08933.1"/>
    </source>
</evidence>
<gene>
    <name evidence="1" type="primary">4L372XY_218</name>
</gene>
<keyword evidence="2" id="KW-1185">Reference proteome</keyword>
<evidence type="ECO:0000313" key="2">
    <source>
        <dbReference type="Proteomes" id="UP000325103"/>
    </source>
</evidence>
<dbReference type="RefSeq" id="YP_009847017.1">
    <property type="nucleotide sequence ID" value="NC_048772.1"/>
</dbReference>
<dbReference type="Proteomes" id="UP000325103">
    <property type="component" value="Segment"/>
</dbReference>
<sequence>MKVKYELDKEKFVKVYNELKIDTGNVPYSYSIASKHDKTNDKDIKDVMYAIEHNIDFEISDIHTIKKINNMYDYYAKPNRLTQQEIIDCIREVNELQLKLQTQTMATITEADIIGKDYNNKVEIMLVISTNFYYFSQQIVSARQGRLLSVLDEIKEYEVASREQHNSSVVEHKDGFISGIFKSIFNWK</sequence>
<organism evidence="1 2">
    <name type="scientific">Aeromonas phage 4L372XY</name>
    <dbReference type="NCBI Taxonomy" id="2588520"/>
    <lineage>
        <taxon>Viruses</taxon>
        <taxon>Duplodnaviria</taxon>
        <taxon>Heunggongvirae</taxon>
        <taxon>Uroviricota</taxon>
        <taxon>Caudoviricetes</taxon>
        <taxon>Plateaulakevirus</taxon>
        <taxon>Plateaulakevirus pv4L372XY</taxon>
    </lineage>
</organism>
<dbReference type="GeneID" id="55617389"/>
<dbReference type="EMBL" id="MK813941">
    <property type="protein sequence ID" value="QEG08933.1"/>
    <property type="molecule type" value="Genomic_DNA"/>
</dbReference>
<protein>
    <submittedName>
        <fullName evidence="1">Uncharacterized protein</fullName>
    </submittedName>
</protein>
<proteinExistence type="predicted"/>
<accession>A0A5B9NDP3</accession>
<name>A0A5B9NDP3_9CAUD</name>
<dbReference type="KEGG" id="vg:55617389"/>